<dbReference type="AlphaFoldDB" id="A0A1Z1W2I9"/>
<sequence length="243" mass="26658">MTRALVVGGNGAHEAFGVGGDGVGQHGDLQPVRHDSRRPLPRERQHPLELAGTFLGPLTRLAGRLDAVRAAAGAAPGALQPPRERPMTVPVSLVLLVDEVGFVGLQRAQHVDHRYPVRPDQRAVSRPRQVKDGHDDRRDLVRVPVVVADGPACDLQEVALRGAWVDQGDGVDGRHIHALAQEPHRADDRQVRRPPPQVRARRQRCQRLPPLLGWGALVQGHGPHPPRRGRPLPVQDPRELCDR</sequence>
<evidence type="ECO:0000313" key="3">
    <source>
        <dbReference type="Proteomes" id="UP000195880"/>
    </source>
</evidence>
<evidence type="ECO:0000256" key="1">
    <source>
        <dbReference type="SAM" id="MobiDB-lite"/>
    </source>
</evidence>
<gene>
    <name evidence="2" type="ORF">SMD44_00023</name>
</gene>
<keyword evidence="3" id="KW-1185">Reference proteome</keyword>
<feature type="region of interest" description="Disordered" evidence="1">
    <location>
        <begin position="180"/>
        <end position="201"/>
    </location>
</feature>
<organism evidence="2 3">
    <name type="scientific">Streptomyces alboflavus</name>
    <dbReference type="NCBI Taxonomy" id="67267"/>
    <lineage>
        <taxon>Bacteria</taxon>
        <taxon>Bacillati</taxon>
        <taxon>Actinomycetota</taxon>
        <taxon>Actinomycetes</taxon>
        <taxon>Kitasatosporales</taxon>
        <taxon>Streptomycetaceae</taxon>
        <taxon>Streptomyces</taxon>
    </lineage>
</organism>
<feature type="compositionally biased region" description="Basic and acidic residues" evidence="1">
    <location>
        <begin position="182"/>
        <end position="191"/>
    </location>
</feature>
<dbReference type="Proteomes" id="UP000195880">
    <property type="component" value="Chromosome"/>
</dbReference>
<feature type="region of interest" description="Disordered" evidence="1">
    <location>
        <begin position="216"/>
        <end position="243"/>
    </location>
</feature>
<feature type="region of interest" description="Disordered" evidence="1">
    <location>
        <begin position="17"/>
        <end position="44"/>
    </location>
</feature>
<name>A0A1Z1W2I9_9ACTN</name>
<feature type="compositionally biased region" description="Basic and acidic residues" evidence="1">
    <location>
        <begin position="31"/>
        <end position="44"/>
    </location>
</feature>
<feature type="region of interest" description="Disordered" evidence="1">
    <location>
        <begin position="118"/>
        <end position="137"/>
    </location>
</feature>
<proteinExistence type="predicted"/>
<accession>A0A1Z1W2I9</accession>
<evidence type="ECO:0000313" key="2">
    <source>
        <dbReference type="EMBL" id="ARX80625.1"/>
    </source>
</evidence>
<reference evidence="2 3" key="1">
    <citation type="submission" date="2017-05" db="EMBL/GenBank/DDBJ databases">
        <title>Streptomyces alboflavus Genome sequencing and assembly.</title>
        <authorList>
            <person name="Wang Y."/>
            <person name="Du B."/>
            <person name="Ding Y."/>
            <person name="Liu H."/>
            <person name="Hou Q."/>
            <person name="Liu K."/>
            <person name="Wang C."/>
            <person name="Yao L."/>
        </authorList>
    </citation>
    <scope>NUCLEOTIDE SEQUENCE [LARGE SCALE GENOMIC DNA]</scope>
    <source>
        <strain evidence="2 3">MDJK44</strain>
    </source>
</reference>
<protein>
    <submittedName>
        <fullName evidence="2">Uncharacterized protein</fullName>
    </submittedName>
</protein>
<dbReference type="KEGG" id="salf:SMD44_00023"/>
<dbReference type="EMBL" id="CP021748">
    <property type="protein sequence ID" value="ARX80625.1"/>
    <property type="molecule type" value="Genomic_DNA"/>
</dbReference>